<dbReference type="EMBL" id="JAMQON010000001">
    <property type="protein sequence ID" value="MDS0258380.1"/>
    <property type="molecule type" value="Genomic_DNA"/>
</dbReference>
<sequence length="265" mass="29826">MAFRRLLRGTVPWSQLEGVSRAVLDRYDEPAGRVRFLEADNWLSTPMVVDDRWFVKLITPQNSMVHALLTTGRNIGAFSSGTAGFFEHFGTPYEMAEHELAATRRMRELGVNAPRPIEAFEYEGMGVLVLEYLREFRTLDELPRETVTRHAATVFDFLHRMHDDGLAHGDFRSENVLVADEQLYFIDATSVRAEAIADARAYDLACALGALEPLVGGHAAVDAARAHYTTAELLAAEEFLDFVNIRPDHDFEATIIRGAIERWAE</sequence>
<keyword evidence="11" id="KW-1185">Reference proteome</keyword>
<dbReference type="Pfam" id="PF01163">
    <property type="entry name" value="RIO1"/>
    <property type="match status" value="1"/>
</dbReference>
<evidence type="ECO:0000256" key="6">
    <source>
        <dbReference type="ARBA" id="ARBA00022840"/>
    </source>
</evidence>
<dbReference type="RefSeq" id="WP_310917948.1">
    <property type="nucleotide sequence ID" value="NZ_JAMQON010000001.1"/>
</dbReference>
<protein>
    <recommendedName>
        <fullName evidence="1">non-specific serine/threonine protein kinase</fullName>
        <ecNumber evidence="1">2.7.11.1</ecNumber>
    </recommendedName>
</protein>
<evidence type="ECO:0000256" key="7">
    <source>
        <dbReference type="ARBA" id="ARBA00047899"/>
    </source>
</evidence>
<dbReference type="GO" id="GO:0016301">
    <property type="term" value="F:kinase activity"/>
    <property type="evidence" value="ECO:0007669"/>
    <property type="project" value="UniProtKB-KW"/>
</dbReference>
<gene>
    <name evidence="10" type="ORF">NDI56_03020</name>
</gene>
<accession>A0ABU2F9H6</accession>
<keyword evidence="6" id="KW-0067">ATP-binding</keyword>
<evidence type="ECO:0000313" key="10">
    <source>
        <dbReference type="EMBL" id="MDS0258380.1"/>
    </source>
</evidence>
<evidence type="ECO:0000256" key="5">
    <source>
        <dbReference type="ARBA" id="ARBA00022777"/>
    </source>
</evidence>
<dbReference type="InterPro" id="IPR018934">
    <property type="entry name" value="RIO_dom"/>
</dbReference>
<name>A0ABU2F9H6_9EURY</name>
<comment type="catalytic activity">
    <reaction evidence="7">
        <text>L-threonyl-[protein] + ATP = O-phospho-L-threonyl-[protein] + ADP + H(+)</text>
        <dbReference type="Rhea" id="RHEA:46608"/>
        <dbReference type="Rhea" id="RHEA-COMP:11060"/>
        <dbReference type="Rhea" id="RHEA-COMP:11605"/>
        <dbReference type="ChEBI" id="CHEBI:15378"/>
        <dbReference type="ChEBI" id="CHEBI:30013"/>
        <dbReference type="ChEBI" id="CHEBI:30616"/>
        <dbReference type="ChEBI" id="CHEBI:61977"/>
        <dbReference type="ChEBI" id="CHEBI:456216"/>
        <dbReference type="EC" id="2.7.11.1"/>
    </reaction>
</comment>
<evidence type="ECO:0000256" key="1">
    <source>
        <dbReference type="ARBA" id="ARBA00012513"/>
    </source>
</evidence>
<evidence type="ECO:0000256" key="2">
    <source>
        <dbReference type="ARBA" id="ARBA00022527"/>
    </source>
</evidence>
<dbReference type="Proteomes" id="UP001259659">
    <property type="component" value="Unassembled WGS sequence"/>
</dbReference>
<reference evidence="10 11" key="1">
    <citation type="submission" date="2022-06" db="EMBL/GenBank/DDBJ databases">
        <title>Haloarcula sp. a new haloarchaeum isolate from saline soil.</title>
        <authorList>
            <person name="Strakova D."/>
            <person name="Galisteo C."/>
            <person name="Sanchez-Porro C."/>
            <person name="Ventosa A."/>
        </authorList>
    </citation>
    <scope>NUCLEOTIDE SEQUENCE [LARGE SCALE GENOMIC DNA]</scope>
    <source>
        <strain evidence="10 11">S1CR25-12</strain>
    </source>
</reference>
<comment type="caution">
    <text evidence="10">The sequence shown here is derived from an EMBL/GenBank/DDBJ whole genome shotgun (WGS) entry which is preliminary data.</text>
</comment>
<evidence type="ECO:0000259" key="9">
    <source>
        <dbReference type="Pfam" id="PF01163"/>
    </source>
</evidence>
<evidence type="ECO:0000313" key="11">
    <source>
        <dbReference type="Proteomes" id="UP001259659"/>
    </source>
</evidence>
<dbReference type="EC" id="2.7.11.1" evidence="1"/>
<keyword evidence="5 10" id="KW-0418">Kinase</keyword>
<keyword evidence="3" id="KW-0808">Transferase</keyword>
<keyword evidence="4" id="KW-0547">Nucleotide-binding</keyword>
<comment type="catalytic activity">
    <reaction evidence="8">
        <text>L-seryl-[protein] + ATP = O-phospho-L-seryl-[protein] + ADP + H(+)</text>
        <dbReference type="Rhea" id="RHEA:17989"/>
        <dbReference type="Rhea" id="RHEA-COMP:9863"/>
        <dbReference type="Rhea" id="RHEA-COMP:11604"/>
        <dbReference type="ChEBI" id="CHEBI:15378"/>
        <dbReference type="ChEBI" id="CHEBI:29999"/>
        <dbReference type="ChEBI" id="CHEBI:30616"/>
        <dbReference type="ChEBI" id="CHEBI:83421"/>
        <dbReference type="ChEBI" id="CHEBI:456216"/>
        <dbReference type="EC" id="2.7.11.1"/>
    </reaction>
</comment>
<dbReference type="InterPro" id="IPR011009">
    <property type="entry name" value="Kinase-like_dom_sf"/>
</dbReference>
<feature type="domain" description="RIO-type" evidence="9">
    <location>
        <begin position="94"/>
        <end position="188"/>
    </location>
</feature>
<organism evidence="10 11">
    <name type="scientific">Haloarcula saliterrae</name>
    <dbReference type="NCBI Taxonomy" id="2950534"/>
    <lineage>
        <taxon>Archaea</taxon>
        <taxon>Methanobacteriati</taxon>
        <taxon>Methanobacteriota</taxon>
        <taxon>Stenosarchaea group</taxon>
        <taxon>Halobacteria</taxon>
        <taxon>Halobacteriales</taxon>
        <taxon>Haloarculaceae</taxon>
        <taxon>Haloarcula</taxon>
    </lineage>
</organism>
<dbReference type="Gene3D" id="1.10.510.10">
    <property type="entry name" value="Transferase(Phosphotransferase) domain 1"/>
    <property type="match status" value="1"/>
</dbReference>
<evidence type="ECO:0000256" key="3">
    <source>
        <dbReference type="ARBA" id="ARBA00022679"/>
    </source>
</evidence>
<proteinExistence type="predicted"/>
<evidence type="ECO:0000256" key="4">
    <source>
        <dbReference type="ARBA" id="ARBA00022741"/>
    </source>
</evidence>
<keyword evidence="2" id="KW-0723">Serine/threonine-protein kinase</keyword>
<evidence type="ECO:0000256" key="8">
    <source>
        <dbReference type="ARBA" id="ARBA00048679"/>
    </source>
</evidence>
<dbReference type="SUPFAM" id="SSF56112">
    <property type="entry name" value="Protein kinase-like (PK-like)"/>
    <property type="match status" value="1"/>
</dbReference>